<evidence type="ECO:0000256" key="3">
    <source>
        <dbReference type="ARBA" id="ARBA00022933"/>
    </source>
</evidence>
<dbReference type="Proteomes" id="UP000007879">
    <property type="component" value="Unassembled WGS sequence"/>
</dbReference>
<dbReference type="InterPro" id="IPR014912">
    <property type="entry name" value="Sep15_SelM_dom"/>
</dbReference>
<evidence type="ECO:0000256" key="2">
    <source>
        <dbReference type="ARBA" id="ARBA00022729"/>
    </source>
</evidence>
<dbReference type="Pfam" id="PF08806">
    <property type="entry name" value="Sep15_SelM"/>
    <property type="match status" value="1"/>
</dbReference>
<proteinExistence type="inferred from homology"/>
<evidence type="ECO:0000313" key="5">
    <source>
        <dbReference type="EnsemblMetazoa" id="XP_011406647.2"/>
    </source>
</evidence>
<dbReference type="GeneID" id="100639703"/>
<dbReference type="RefSeq" id="XP_011406647.2">
    <property type="nucleotide sequence ID" value="XM_011408345.2"/>
</dbReference>
<comment type="similarity">
    <text evidence="1">Belongs to the selenoprotein M/F family.</text>
</comment>
<dbReference type="SUPFAM" id="SSF52833">
    <property type="entry name" value="Thioredoxin-like"/>
    <property type="match status" value="1"/>
</dbReference>
<reference evidence="5" key="2">
    <citation type="submission" date="2024-06" db="UniProtKB">
        <authorList>
            <consortium name="EnsemblMetazoa"/>
        </authorList>
    </citation>
    <scope>IDENTIFICATION</scope>
</reference>
<sequence length="120" mass="13299">MRFSLSVLFLLFLSASTVLSLKARLETCGGCRLNSLPKVKRFINEHLPEYPDVEIKYIGGKDPELLFLGEDGQSVEERVSVINMSEDEINALLESKGILKHNATPEGEADNGADEPHQDL</sequence>
<reference evidence="6" key="1">
    <citation type="journal article" date="2010" name="Nature">
        <title>The Amphimedon queenslandica genome and the evolution of animal complexity.</title>
        <authorList>
            <person name="Srivastava M."/>
            <person name="Simakov O."/>
            <person name="Chapman J."/>
            <person name="Fahey B."/>
            <person name="Gauthier M.E."/>
            <person name="Mitros T."/>
            <person name="Richards G.S."/>
            <person name="Conaco C."/>
            <person name="Dacre M."/>
            <person name="Hellsten U."/>
            <person name="Larroux C."/>
            <person name="Putnam N.H."/>
            <person name="Stanke M."/>
            <person name="Adamska M."/>
            <person name="Darling A."/>
            <person name="Degnan S.M."/>
            <person name="Oakley T.H."/>
            <person name="Plachetzki D.C."/>
            <person name="Zhai Y."/>
            <person name="Adamski M."/>
            <person name="Calcino A."/>
            <person name="Cummins S.F."/>
            <person name="Goodstein D.M."/>
            <person name="Harris C."/>
            <person name="Jackson D.J."/>
            <person name="Leys S.P."/>
            <person name="Shu S."/>
            <person name="Woodcroft B.J."/>
            <person name="Vervoort M."/>
            <person name="Kosik K.S."/>
            <person name="Manning G."/>
            <person name="Degnan B.M."/>
            <person name="Rokhsar D.S."/>
        </authorList>
    </citation>
    <scope>NUCLEOTIDE SEQUENCE [LARGE SCALE GENOMIC DNA]</scope>
</reference>
<dbReference type="PANTHER" id="PTHR13077">
    <property type="entry name" value="SELENOPROTEIN F"/>
    <property type="match status" value="1"/>
</dbReference>
<keyword evidence="6" id="KW-1185">Reference proteome</keyword>
<evidence type="ECO:0000313" key="6">
    <source>
        <dbReference type="Proteomes" id="UP000007879"/>
    </source>
</evidence>
<dbReference type="Gene3D" id="3.40.30.50">
    <property type="entry name" value="Sep15/SelM thioredoxin-like domain, active-site redox motif"/>
    <property type="match status" value="1"/>
</dbReference>
<dbReference type="GO" id="GO:0016491">
    <property type="term" value="F:oxidoreductase activity"/>
    <property type="evidence" value="ECO:0007669"/>
    <property type="project" value="TreeGrafter"/>
</dbReference>
<keyword evidence="3" id="KW-0712">Selenocysteine</keyword>
<dbReference type="EnsemblMetazoa" id="XM_011408345.2">
    <property type="protein sequence ID" value="XP_011406647.2"/>
    <property type="gene ID" value="LOC100639703"/>
</dbReference>
<dbReference type="InterPro" id="IPR036249">
    <property type="entry name" value="Thioredoxin-like_sf"/>
</dbReference>
<dbReference type="InterPro" id="IPR038219">
    <property type="entry name" value="Sep15/SelM_sf"/>
</dbReference>
<protein>
    <recommendedName>
        <fullName evidence="4">Selenoprotein M</fullName>
    </recommendedName>
</protein>
<name>A0AAN0IQX7_AMPQE</name>
<accession>A0AAN0IQX7</accession>
<keyword evidence="2" id="KW-0732">Signal</keyword>
<dbReference type="GO" id="GO:0005788">
    <property type="term" value="C:endoplasmic reticulum lumen"/>
    <property type="evidence" value="ECO:0007669"/>
    <property type="project" value="TreeGrafter"/>
</dbReference>
<organism evidence="5 6">
    <name type="scientific">Amphimedon queenslandica</name>
    <name type="common">Sponge</name>
    <dbReference type="NCBI Taxonomy" id="400682"/>
    <lineage>
        <taxon>Eukaryota</taxon>
        <taxon>Metazoa</taxon>
        <taxon>Porifera</taxon>
        <taxon>Demospongiae</taxon>
        <taxon>Heteroscleromorpha</taxon>
        <taxon>Haplosclerida</taxon>
        <taxon>Niphatidae</taxon>
        <taxon>Amphimedon</taxon>
    </lineage>
</organism>
<dbReference type="PANTHER" id="PTHR13077:SF7">
    <property type="entry name" value="SELENOPROTEIN M"/>
    <property type="match status" value="1"/>
</dbReference>
<dbReference type="AlphaFoldDB" id="A0AAN0IQX7"/>
<evidence type="ECO:0000256" key="1">
    <source>
        <dbReference type="ARBA" id="ARBA00005742"/>
    </source>
</evidence>
<dbReference type="InterPro" id="IPR039992">
    <property type="entry name" value="Sep15_SelM"/>
</dbReference>
<evidence type="ECO:0000256" key="4">
    <source>
        <dbReference type="ARBA" id="ARBA00040773"/>
    </source>
</evidence>